<gene>
    <name evidence="3" type="ORF">GN958_ATG20955</name>
</gene>
<feature type="signal peptide" evidence="2">
    <location>
        <begin position="1"/>
        <end position="20"/>
    </location>
</feature>
<comment type="caution">
    <text evidence="3">The sequence shown here is derived from an EMBL/GenBank/DDBJ whole genome shotgun (WGS) entry which is preliminary data.</text>
</comment>
<sequence>MHHFALALLFLSVYCLPIDGLSWDDSDAEDSEALYHVLDVEIDATKRQLELYQQKAGLLNNTIKRIENRYKTINYTEVGSMFTDKQQRRPRPRESKQLFGDWFERQGTFKQFSKLELTQLVSFRPNTPPAGRRRKTNTDDEPPLQLLLALDRDSTIMRLFHPTTFKLMWQHSLDLRSSGHKHVFHAADMYFVSDRSAHLAILSTSGDLVLFKLRLWLNRRLVAGDYRRLKPLRELDEKHLQCPAGEDSLHELHVDASQPPWVQLSTPTMTAPGNYLHVDVERVFGAALNQEWQYGRGKVTVVSLYYRVFVVAVDSYGRHLSFYHGENGSFIEDIHTQVTAHDSNVVQLEPIQSSRGLAALATQHRVYIVDTAAPQSAPVVCEAPGWHTLSSIAADPLRPTIIYAGTSTGRALVYKLHNLGAWRQRPDISETEARGPVVCALVNQLMPRQTRFPSNLPAFVQTLPGFLVLGTGPHLALYQLSGSSEERKPTYLSENAMEDSFELERGLMQILSISVAKDLIAHSIGFAVLGSKADGSHHLDIYESRIPPPGTNFDLSWIRVPAMMVCALAAMFWQQKDQLVMHEERKVPELAGLLGGRGTMRRGTGKTAIY</sequence>
<protein>
    <submittedName>
        <fullName evidence="3">Uncharacterized protein</fullName>
    </submittedName>
</protein>
<keyword evidence="1" id="KW-0175">Coiled coil</keyword>
<evidence type="ECO:0000313" key="4">
    <source>
        <dbReference type="Proteomes" id="UP000704712"/>
    </source>
</evidence>
<reference evidence="3" key="1">
    <citation type="submission" date="2020-03" db="EMBL/GenBank/DDBJ databases">
        <title>Hybrid Assembly of Korean Phytophthora infestans isolates.</title>
        <authorList>
            <person name="Prokchorchik M."/>
            <person name="Lee Y."/>
            <person name="Seo J."/>
            <person name="Cho J.-H."/>
            <person name="Park Y.-E."/>
            <person name="Jang D.-C."/>
            <person name="Im J.-S."/>
            <person name="Choi J.-G."/>
            <person name="Park H.-J."/>
            <person name="Lee G.-B."/>
            <person name="Lee Y.-G."/>
            <person name="Hong S.-Y."/>
            <person name="Cho K."/>
            <person name="Sohn K.H."/>
        </authorList>
    </citation>
    <scope>NUCLEOTIDE SEQUENCE</scope>
    <source>
        <strain evidence="3">KR_2_A2</strain>
    </source>
</reference>
<feature type="coiled-coil region" evidence="1">
    <location>
        <begin position="42"/>
        <end position="69"/>
    </location>
</feature>
<feature type="chain" id="PRO_5035837407" evidence="2">
    <location>
        <begin position="21"/>
        <end position="610"/>
    </location>
</feature>
<dbReference type="EMBL" id="JAACNO010002916">
    <property type="protein sequence ID" value="KAF4129838.1"/>
    <property type="molecule type" value="Genomic_DNA"/>
</dbReference>
<organism evidence="3 4">
    <name type="scientific">Phytophthora infestans</name>
    <name type="common">Potato late blight agent</name>
    <name type="synonym">Botrytis infestans</name>
    <dbReference type="NCBI Taxonomy" id="4787"/>
    <lineage>
        <taxon>Eukaryota</taxon>
        <taxon>Sar</taxon>
        <taxon>Stramenopiles</taxon>
        <taxon>Oomycota</taxon>
        <taxon>Peronosporomycetes</taxon>
        <taxon>Peronosporales</taxon>
        <taxon>Peronosporaceae</taxon>
        <taxon>Phytophthora</taxon>
    </lineage>
</organism>
<dbReference type="Proteomes" id="UP000704712">
    <property type="component" value="Unassembled WGS sequence"/>
</dbReference>
<evidence type="ECO:0000256" key="2">
    <source>
        <dbReference type="SAM" id="SignalP"/>
    </source>
</evidence>
<name>A0A8S9TV72_PHYIN</name>
<evidence type="ECO:0000256" key="1">
    <source>
        <dbReference type="SAM" id="Coils"/>
    </source>
</evidence>
<proteinExistence type="predicted"/>
<dbReference type="AlphaFoldDB" id="A0A8S9TV72"/>
<evidence type="ECO:0000313" key="3">
    <source>
        <dbReference type="EMBL" id="KAF4129838.1"/>
    </source>
</evidence>
<keyword evidence="2" id="KW-0732">Signal</keyword>
<accession>A0A8S9TV72</accession>